<comment type="caution">
    <text evidence="11">The sequence shown here is derived from an EMBL/GenBank/DDBJ whole genome shotgun (WGS) entry which is preliminary data.</text>
</comment>
<evidence type="ECO:0000256" key="10">
    <source>
        <dbReference type="PIRSR" id="PIRSR601233-3"/>
    </source>
</evidence>
<evidence type="ECO:0000256" key="8">
    <source>
        <dbReference type="ARBA" id="ARBA00047746"/>
    </source>
</evidence>
<dbReference type="GO" id="GO:0042245">
    <property type="term" value="P:RNA repair"/>
    <property type="evidence" value="ECO:0007669"/>
    <property type="project" value="UniProtKB-KW"/>
</dbReference>
<dbReference type="GO" id="GO:0003972">
    <property type="term" value="F:RNA ligase (ATP) activity"/>
    <property type="evidence" value="ECO:0007669"/>
    <property type="project" value="TreeGrafter"/>
</dbReference>
<feature type="binding site" evidence="10">
    <location>
        <position position="72"/>
    </location>
    <ligand>
        <name>Mn(2+)</name>
        <dbReference type="ChEBI" id="CHEBI:29035"/>
        <label>1</label>
    </ligand>
</feature>
<name>A0A2M7APE7_UNCKA</name>
<evidence type="ECO:0000256" key="7">
    <source>
        <dbReference type="ARBA" id="ARBA00023211"/>
    </source>
</evidence>
<evidence type="ECO:0000313" key="12">
    <source>
        <dbReference type="Proteomes" id="UP000229916"/>
    </source>
</evidence>
<dbReference type="Proteomes" id="UP000229916">
    <property type="component" value="Unassembled WGS sequence"/>
</dbReference>
<dbReference type="SUPFAM" id="SSF103365">
    <property type="entry name" value="Hypothetical protein PH1602"/>
    <property type="match status" value="1"/>
</dbReference>
<evidence type="ECO:0000256" key="6">
    <source>
        <dbReference type="ARBA" id="ARBA00023134"/>
    </source>
</evidence>
<dbReference type="InterPro" id="IPR001233">
    <property type="entry name" value="RtcB"/>
</dbReference>
<comment type="cofactor">
    <cofactor evidence="10">
        <name>Mn(2+)</name>
        <dbReference type="ChEBI" id="CHEBI:29035"/>
    </cofactor>
    <text evidence="10">Binds 2 manganese ions per subunit.</text>
</comment>
<dbReference type="Gene3D" id="3.90.1860.10">
    <property type="entry name" value="tRNA-splicing ligase RtcB"/>
    <property type="match status" value="1"/>
</dbReference>
<keyword evidence="4 9" id="KW-0547">Nucleotide-binding</keyword>
<protein>
    <recommendedName>
        <fullName evidence="1">3'-phosphate/5'-hydroxy nucleic acid ligase</fullName>
        <ecNumber evidence="1">6.5.1.8</ecNumber>
    </recommendedName>
</protein>
<dbReference type="GO" id="GO:0170057">
    <property type="term" value="F:RNA ligase (GTP) activity"/>
    <property type="evidence" value="ECO:0007669"/>
    <property type="project" value="UniProtKB-EC"/>
</dbReference>
<evidence type="ECO:0000256" key="1">
    <source>
        <dbReference type="ARBA" id="ARBA00012726"/>
    </source>
</evidence>
<comment type="catalytic activity">
    <reaction evidence="8">
        <text>a 3'-end 3'-phospho-ribonucleotide-RNA + a 5'-end dephospho-ribonucleoside-RNA + GTP = a ribonucleotidyl-ribonucleotide-RNA + GMP + diphosphate</text>
        <dbReference type="Rhea" id="RHEA:68076"/>
        <dbReference type="Rhea" id="RHEA-COMP:10463"/>
        <dbReference type="Rhea" id="RHEA-COMP:13936"/>
        <dbReference type="Rhea" id="RHEA-COMP:17355"/>
        <dbReference type="ChEBI" id="CHEBI:33019"/>
        <dbReference type="ChEBI" id="CHEBI:37565"/>
        <dbReference type="ChEBI" id="CHEBI:58115"/>
        <dbReference type="ChEBI" id="CHEBI:83062"/>
        <dbReference type="ChEBI" id="CHEBI:138284"/>
        <dbReference type="ChEBI" id="CHEBI:173118"/>
        <dbReference type="EC" id="6.5.1.8"/>
    </reaction>
</comment>
<dbReference type="AlphaFoldDB" id="A0A2M7APE7"/>
<proteinExistence type="predicted"/>
<feature type="binding site" evidence="10">
    <location>
        <position position="183"/>
    </location>
    <ligand>
        <name>Mn(2+)</name>
        <dbReference type="ChEBI" id="CHEBI:29035"/>
        <label>1</label>
    </ligand>
</feature>
<dbReference type="EC" id="6.5.1.8" evidence="1"/>
<dbReference type="Pfam" id="PF01139">
    <property type="entry name" value="RtcB"/>
    <property type="match status" value="1"/>
</dbReference>
<evidence type="ECO:0000256" key="3">
    <source>
        <dbReference type="ARBA" id="ARBA00022723"/>
    </source>
</evidence>
<keyword evidence="2 11" id="KW-0436">Ligase</keyword>
<reference evidence="12" key="1">
    <citation type="submission" date="2017-09" db="EMBL/GenBank/DDBJ databases">
        <title>Depth-based differentiation of microbial function through sediment-hosted aquifers and enrichment of novel symbionts in the deep terrestrial subsurface.</title>
        <authorList>
            <person name="Probst A.J."/>
            <person name="Ladd B."/>
            <person name="Jarett J.K."/>
            <person name="Geller-Mcgrath D.E."/>
            <person name="Sieber C.M.K."/>
            <person name="Emerson J.B."/>
            <person name="Anantharaman K."/>
            <person name="Thomas B.C."/>
            <person name="Malmstrom R."/>
            <person name="Stieglmeier M."/>
            <person name="Klingl A."/>
            <person name="Woyke T."/>
            <person name="Ryan C.M."/>
            <person name="Banfield J.F."/>
        </authorList>
    </citation>
    <scope>NUCLEOTIDE SEQUENCE [LARGE SCALE GENOMIC DNA]</scope>
</reference>
<dbReference type="GO" id="GO:0006396">
    <property type="term" value="P:RNA processing"/>
    <property type="evidence" value="ECO:0007669"/>
    <property type="project" value="InterPro"/>
</dbReference>
<feature type="non-terminal residue" evidence="11">
    <location>
        <position position="278"/>
    </location>
</feature>
<organism evidence="11 12">
    <name type="scientific">candidate division WWE3 bacterium CG06_land_8_20_14_3_00_42_16</name>
    <dbReference type="NCBI Taxonomy" id="1975083"/>
    <lineage>
        <taxon>Bacteria</taxon>
        <taxon>Katanobacteria</taxon>
    </lineage>
</organism>
<feature type="binding site" evidence="10">
    <location>
        <position position="214"/>
    </location>
    <ligand>
        <name>Mn(2+)</name>
        <dbReference type="ChEBI" id="CHEBI:29035"/>
        <label>2</label>
    </ligand>
</feature>
<keyword evidence="7 10" id="KW-0464">Manganese</keyword>
<dbReference type="GO" id="GO:0046872">
    <property type="term" value="F:metal ion binding"/>
    <property type="evidence" value="ECO:0007669"/>
    <property type="project" value="UniProtKB-KW"/>
</dbReference>
<evidence type="ECO:0000313" key="11">
    <source>
        <dbReference type="EMBL" id="PIU69268.1"/>
    </source>
</evidence>
<gene>
    <name evidence="11" type="ORF">COS81_00605</name>
</gene>
<evidence type="ECO:0000256" key="4">
    <source>
        <dbReference type="ARBA" id="ARBA00022741"/>
    </source>
</evidence>
<dbReference type="GO" id="GO:0005525">
    <property type="term" value="F:GTP binding"/>
    <property type="evidence" value="ECO:0007669"/>
    <property type="project" value="UniProtKB-KW"/>
</dbReference>
<dbReference type="EMBL" id="PEWD01000010">
    <property type="protein sequence ID" value="PIU69268.1"/>
    <property type="molecule type" value="Genomic_DNA"/>
</dbReference>
<keyword evidence="5" id="KW-0692">RNA repair</keyword>
<dbReference type="PANTHER" id="PTHR11118">
    <property type="entry name" value="RNA-SPLICING LIGASE RTCB HOMOLOG"/>
    <property type="match status" value="1"/>
</dbReference>
<evidence type="ECO:0000256" key="2">
    <source>
        <dbReference type="ARBA" id="ARBA00022598"/>
    </source>
</evidence>
<feature type="binding site" evidence="9">
    <location>
        <begin position="182"/>
        <end position="186"/>
    </location>
    <ligand>
        <name>GMP</name>
        <dbReference type="ChEBI" id="CHEBI:58115"/>
    </ligand>
</feature>
<accession>A0A2M7APE7</accession>
<evidence type="ECO:0000256" key="5">
    <source>
        <dbReference type="ARBA" id="ARBA00022800"/>
    </source>
</evidence>
<keyword evidence="3 10" id="KW-0479">Metal-binding</keyword>
<keyword evidence="6 9" id="KW-0342">GTP-binding</keyword>
<dbReference type="InterPro" id="IPR036025">
    <property type="entry name" value="RtcB-like_sf"/>
</dbReference>
<evidence type="ECO:0000256" key="9">
    <source>
        <dbReference type="PIRSR" id="PIRSR601233-2"/>
    </source>
</evidence>
<dbReference type="PANTHER" id="PTHR11118:SF1">
    <property type="entry name" value="RNA-SPLICING LIGASE RTCB HOMOLOG"/>
    <property type="match status" value="1"/>
</dbReference>
<sequence>MRTHVVVYGNKPILDAIEPSAIQQLKNAACLPGVIAVLGMPDLHVGYGLPIGGVMVQDAEAGVISPGAVGVDINCGVRVFKTPLNVNEVQPRAKEIIHNLLRWITTGVGGKSSNELQDINRSDFVRLIEGGVGRLKEMGFATEDDVLHTEEKGQLKPVSSEAVDETAITRGKKQIGTLGSGNHFLEIQKVVEIYDRTPDVDFELEKDQVLVMIHSGSRGFGEQICSDYVKKILSAQREWKIDLPTKELAAAPISSHLGMEYFKAMAASANFAWVNRQM</sequence>